<evidence type="ECO:0000259" key="2">
    <source>
        <dbReference type="PROSITE" id="PS50158"/>
    </source>
</evidence>
<accession>A0A9Q0JIH6</accession>
<dbReference type="PANTHER" id="PTHR31286">
    <property type="entry name" value="GLYCINE-RICH CELL WALL STRUCTURAL PROTEIN 1.8-LIKE"/>
    <property type="match status" value="1"/>
</dbReference>
<dbReference type="GO" id="GO:0008270">
    <property type="term" value="F:zinc ion binding"/>
    <property type="evidence" value="ECO:0007669"/>
    <property type="project" value="UniProtKB-KW"/>
</dbReference>
<dbReference type="InterPro" id="IPR001878">
    <property type="entry name" value="Znf_CCHC"/>
</dbReference>
<dbReference type="EMBL" id="JAKUCV010002645">
    <property type="protein sequence ID" value="KAJ4841920.1"/>
    <property type="molecule type" value="Genomic_DNA"/>
</dbReference>
<dbReference type="GO" id="GO:0003676">
    <property type="term" value="F:nucleic acid binding"/>
    <property type="evidence" value="ECO:0007669"/>
    <property type="project" value="InterPro"/>
</dbReference>
<dbReference type="PROSITE" id="PS50158">
    <property type="entry name" value="ZF_CCHC"/>
    <property type="match status" value="1"/>
</dbReference>
<dbReference type="AlphaFoldDB" id="A0A9Q0JIH6"/>
<name>A0A9Q0JIH6_9ROSI</name>
<sequence>MLQGHYLTNFLETIARGIGISVKIDSNTFAAARALYARMCVEIDLHQPLVPDVTIRGECFKVQYEGLHTICMSCGTYGHEAPQCPSPYRPPVTIVTPSPDEMHETPQDAMTREGVVNTGISGQPRSEFGEWMVAIPSVRQVTRSRNSGRSEVPFQTQPNRYVILADATDTLEVIPKPTAAVTVADVMKITPARSKWVRVEKKGLGPLTLSAQPKSPTWHFLYTLPCSCRSQGQRKDYPRLYLASCVYRCATSA</sequence>
<dbReference type="InterPro" id="IPR040256">
    <property type="entry name" value="At4g02000-like"/>
</dbReference>
<dbReference type="OrthoDB" id="682893at2759"/>
<evidence type="ECO:0000256" key="1">
    <source>
        <dbReference type="PROSITE-ProRule" id="PRU00047"/>
    </source>
</evidence>
<proteinExistence type="predicted"/>
<evidence type="ECO:0000313" key="4">
    <source>
        <dbReference type="Proteomes" id="UP001141552"/>
    </source>
</evidence>
<feature type="domain" description="CCHC-type" evidence="2">
    <location>
        <begin position="71"/>
        <end position="86"/>
    </location>
</feature>
<keyword evidence="1" id="KW-0863">Zinc-finger</keyword>
<dbReference type="PANTHER" id="PTHR31286:SF99">
    <property type="entry name" value="DUF4283 DOMAIN-CONTAINING PROTEIN"/>
    <property type="match status" value="1"/>
</dbReference>
<gene>
    <name evidence="3" type="ORF">Tsubulata_013361</name>
</gene>
<keyword evidence="4" id="KW-1185">Reference proteome</keyword>
<evidence type="ECO:0000313" key="3">
    <source>
        <dbReference type="EMBL" id="KAJ4841920.1"/>
    </source>
</evidence>
<dbReference type="SUPFAM" id="SSF57756">
    <property type="entry name" value="Retrovirus zinc finger-like domains"/>
    <property type="match status" value="1"/>
</dbReference>
<protein>
    <recommendedName>
        <fullName evidence="2">CCHC-type domain-containing protein</fullName>
    </recommendedName>
</protein>
<dbReference type="Proteomes" id="UP001141552">
    <property type="component" value="Unassembled WGS sequence"/>
</dbReference>
<dbReference type="InterPro" id="IPR036875">
    <property type="entry name" value="Znf_CCHC_sf"/>
</dbReference>
<reference evidence="3" key="1">
    <citation type="submission" date="2022-02" db="EMBL/GenBank/DDBJ databases">
        <authorList>
            <person name="Henning P.M."/>
            <person name="McCubbin A.G."/>
            <person name="Shore J.S."/>
        </authorList>
    </citation>
    <scope>NUCLEOTIDE SEQUENCE</scope>
    <source>
        <strain evidence="3">F60SS</strain>
        <tissue evidence="3">Leaves</tissue>
    </source>
</reference>
<keyword evidence="1" id="KW-0862">Zinc</keyword>
<keyword evidence="1" id="KW-0479">Metal-binding</keyword>
<reference evidence="3" key="2">
    <citation type="journal article" date="2023" name="Plants (Basel)">
        <title>Annotation of the Turnera subulata (Passifloraceae) Draft Genome Reveals the S-Locus Evolved after the Divergence of Turneroideae from Passifloroideae in a Stepwise Manner.</title>
        <authorList>
            <person name="Henning P.M."/>
            <person name="Roalson E.H."/>
            <person name="Mir W."/>
            <person name="McCubbin A.G."/>
            <person name="Shore J.S."/>
        </authorList>
    </citation>
    <scope>NUCLEOTIDE SEQUENCE</scope>
    <source>
        <strain evidence="3">F60SS</strain>
    </source>
</reference>
<comment type="caution">
    <text evidence="3">The sequence shown here is derived from an EMBL/GenBank/DDBJ whole genome shotgun (WGS) entry which is preliminary data.</text>
</comment>
<organism evidence="3 4">
    <name type="scientific">Turnera subulata</name>
    <dbReference type="NCBI Taxonomy" id="218843"/>
    <lineage>
        <taxon>Eukaryota</taxon>
        <taxon>Viridiplantae</taxon>
        <taxon>Streptophyta</taxon>
        <taxon>Embryophyta</taxon>
        <taxon>Tracheophyta</taxon>
        <taxon>Spermatophyta</taxon>
        <taxon>Magnoliopsida</taxon>
        <taxon>eudicotyledons</taxon>
        <taxon>Gunneridae</taxon>
        <taxon>Pentapetalae</taxon>
        <taxon>rosids</taxon>
        <taxon>fabids</taxon>
        <taxon>Malpighiales</taxon>
        <taxon>Passifloraceae</taxon>
        <taxon>Turnera</taxon>
    </lineage>
</organism>